<gene>
    <name evidence="9" type="ORF">COEREDRAFT_86159</name>
</gene>
<feature type="domain" description="Gcp-like" evidence="8">
    <location>
        <begin position="65"/>
        <end position="368"/>
    </location>
</feature>
<dbReference type="NCBIfam" id="TIGR00329">
    <property type="entry name" value="gcp_kae1"/>
    <property type="match status" value="1"/>
</dbReference>
<evidence type="ECO:0000256" key="2">
    <source>
        <dbReference type="ARBA" id="ARBA00022679"/>
    </source>
</evidence>
<dbReference type="NCBIfam" id="TIGR03723">
    <property type="entry name" value="T6A_TsaD_YgjD"/>
    <property type="match status" value="1"/>
</dbReference>
<dbReference type="GO" id="GO:0005739">
    <property type="term" value="C:mitochondrion"/>
    <property type="evidence" value="ECO:0007669"/>
    <property type="project" value="UniProtKB-SubCell"/>
</dbReference>
<evidence type="ECO:0000256" key="7">
    <source>
        <dbReference type="HAMAP-Rule" id="MF_03179"/>
    </source>
</evidence>
<dbReference type="Pfam" id="PF00814">
    <property type="entry name" value="TsaD"/>
    <property type="match status" value="1"/>
</dbReference>
<evidence type="ECO:0000256" key="6">
    <source>
        <dbReference type="ARBA" id="ARBA00048117"/>
    </source>
</evidence>
<evidence type="ECO:0000259" key="8">
    <source>
        <dbReference type="Pfam" id="PF00814"/>
    </source>
</evidence>
<dbReference type="CDD" id="cd24134">
    <property type="entry name" value="ASKHA_NBD_OSGEPL1_QRI7_euk"/>
    <property type="match status" value="1"/>
</dbReference>
<accession>A0A2G5BEX4</accession>
<dbReference type="InterPro" id="IPR022450">
    <property type="entry name" value="TsaD"/>
</dbReference>
<dbReference type="GO" id="GO:0072670">
    <property type="term" value="P:mitochondrial tRNA threonylcarbamoyladenosine modification"/>
    <property type="evidence" value="ECO:0007669"/>
    <property type="project" value="TreeGrafter"/>
</dbReference>
<dbReference type="PANTHER" id="PTHR11735:SF6">
    <property type="entry name" value="TRNA N6-ADENOSINE THREONYLCARBAMOYLTRANSFERASE, MITOCHONDRIAL"/>
    <property type="match status" value="1"/>
</dbReference>
<comment type="function">
    <text evidence="7">Required for the formation of a threonylcarbamoyl group on adenosine at position 37 (t(6)A37) in mitochondrial tRNAs that read codons beginning with adenine. Probably involved in the transfer of the threonylcarbamoyl moiety of threonylcarbamoyl-AMP (TC-AMP) to the N6 group of A37. Involved in mitochondrial genome maintenance.</text>
</comment>
<keyword evidence="2 7" id="KW-0808">Transferase</keyword>
<dbReference type="EMBL" id="KZ303494">
    <property type="protein sequence ID" value="PIA17551.1"/>
    <property type="molecule type" value="Genomic_DNA"/>
</dbReference>
<dbReference type="PANTHER" id="PTHR11735">
    <property type="entry name" value="TRNA N6-ADENOSINE THREONYLCARBAMOYLTRANSFERASE"/>
    <property type="match status" value="1"/>
</dbReference>
<keyword evidence="5 7" id="KW-0012">Acyltransferase</keyword>
<comment type="similarity">
    <text evidence="7">Belongs to the KAE1 / TsaD family.</text>
</comment>
<dbReference type="AlphaFoldDB" id="A0A2G5BEX4"/>
<dbReference type="GO" id="GO:0008233">
    <property type="term" value="F:peptidase activity"/>
    <property type="evidence" value="ECO:0007669"/>
    <property type="project" value="UniProtKB-KW"/>
</dbReference>
<dbReference type="SUPFAM" id="SSF53067">
    <property type="entry name" value="Actin-like ATPase domain"/>
    <property type="match status" value="1"/>
</dbReference>
<reference evidence="9 10" key="1">
    <citation type="journal article" date="2015" name="Genome Biol. Evol.">
        <title>Phylogenomic analyses indicate that early fungi evolved digesting cell walls of algal ancestors of land plants.</title>
        <authorList>
            <person name="Chang Y."/>
            <person name="Wang S."/>
            <person name="Sekimoto S."/>
            <person name="Aerts A.L."/>
            <person name="Choi C."/>
            <person name="Clum A."/>
            <person name="LaButti K.M."/>
            <person name="Lindquist E.A."/>
            <person name="Yee Ngan C."/>
            <person name="Ohm R.A."/>
            <person name="Salamov A.A."/>
            <person name="Grigoriev I.V."/>
            <person name="Spatafora J.W."/>
            <person name="Berbee M.L."/>
        </authorList>
    </citation>
    <scope>NUCLEOTIDE SEQUENCE [LARGE SCALE GENOMIC DNA]</scope>
    <source>
        <strain evidence="9 10">NRRL 1564</strain>
    </source>
</reference>
<evidence type="ECO:0000256" key="3">
    <source>
        <dbReference type="ARBA" id="ARBA00022694"/>
    </source>
</evidence>
<dbReference type="STRING" id="763665.A0A2G5BEX4"/>
<keyword evidence="9" id="KW-0378">Hydrolase</keyword>
<sequence>MADQVDQFAMTVKKEIIDFAMTVKSHGRWRGISTASEGRRSMRVLGLETSCDDTAAAVVTSDGSILAETNLHQHKVHEKHGGIVPLLAADRHLQKIPLVVRETLEKAELRMEDIDAVAVTRGPGLPASLVVGLAAGKTLAAVHAKPLIGVHHMEAHALMARMGAEQKVRFPYLCLLISGGHTLSLVVHDVNHHSVIGQTRDESVGVAFDRVAREMGLPWIDAQVGGGAGAALEQIARDGNAARFPMPMPMNQSNTARDPGFSFSGIMSHVARMREQRAFDPTCRQDQADLAAAFQQTATTHLQKKTALALAHAANVLNTRVTCLVVSGGVASNQAVRQCLSILARRNHLPLICPPPRLCTDNGVMIAWAGIERLRRGMLDPYDIDFIQRWPLDQLKPYAPRESSI</sequence>
<dbReference type="OrthoDB" id="10259622at2759"/>
<keyword evidence="3 7" id="KW-0819">tRNA processing</keyword>
<organism evidence="9 10">
    <name type="scientific">Coemansia reversa (strain ATCC 12441 / NRRL 1564)</name>
    <dbReference type="NCBI Taxonomy" id="763665"/>
    <lineage>
        <taxon>Eukaryota</taxon>
        <taxon>Fungi</taxon>
        <taxon>Fungi incertae sedis</taxon>
        <taxon>Zoopagomycota</taxon>
        <taxon>Kickxellomycotina</taxon>
        <taxon>Kickxellomycetes</taxon>
        <taxon>Kickxellales</taxon>
        <taxon>Kickxellaceae</taxon>
        <taxon>Coemansia</taxon>
    </lineage>
</organism>
<evidence type="ECO:0000256" key="5">
    <source>
        <dbReference type="ARBA" id="ARBA00023315"/>
    </source>
</evidence>
<name>A0A2G5BEX4_COERN</name>
<comment type="subunit">
    <text evidence="7">Homodimer.</text>
</comment>
<dbReference type="InterPro" id="IPR043129">
    <property type="entry name" value="ATPase_NBD"/>
</dbReference>
<protein>
    <recommendedName>
        <fullName evidence="1">N(6)-L-threonylcarbamoyladenine synthase</fullName>
        <ecNumber evidence="1">2.3.1.234</ecNumber>
    </recommendedName>
</protein>
<evidence type="ECO:0000256" key="1">
    <source>
        <dbReference type="ARBA" id="ARBA00012156"/>
    </source>
</evidence>
<dbReference type="GO" id="GO:0046872">
    <property type="term" value="F:metal ion binding"/>
    <property type="evidence" value="ECO:0007669"/>
    <property type="project" value="UniProtKB-KW"/>
</dbReference>
<comment type="subcellular location">
    <subcellularLocation>
        <location evidence="7">Mitochondrion</location>
    </subcellularLocation>
</comment>
<dbReference type="Proteomes" id="UP000242474">
    <property type="component" value="Unassembled WGS sequence"/>
</dbReference>
<proteinExistence type="inferred from homology"/>
<dbReference type="FunFam" id="3.30.420.40:FF:000012">
    <property type="entry name" value="tRNA N6-adenosine threonylcarbamoyltransferase"/>
    <property type="match status" value="1"/>
</dbReference>
<dbReference type="Gene3D" id="3.30.420.40">
    <property type="match status" value="2"/>
</dbReference>
<comment type="catalytic activity">
    <reaction evidence="6 7">
        <text>L-threonylcarbamoyladenylate + adenosine(37) in tRNA = N(6)-L-threonylcarbamoyladenosine(37) in tRNA + AMP + H(+)</text>
        <dbReference type="Rhea" id="RHEA:37059"/>
        <dbReference type="Rhea" id="RHEA-COMP:10162"/>
        <dbReference type="Rhea" id="RHEA-COMP:10163"/>
        <dbReference type="ChEBI" id="CHEBI:15378"/>
        <dbReference type="ChEBI" id="CHEBI:73682"/>
        <dbReference type="ChEBI" id="CHEBI:74411"/>
        <dbReference type="ChEBI" id="CHEBI:74418"/>
        <dbReference type="ChEBI" id="CHEBI:456215"/>
        <dbReference type="EC" id="2.3.1.234"/>
    </reaction>
</comment>
<evidence type="ECO:0000313" key="10">
    <source>
        <dbReference type="Proteomes" id="UP000242474"/>
    </source>
</evidence>
<dbReference type="EC" id="2.3.1.234" evidence="1"/>
<keyword evidence="7" id="KW-0496">Mitochondrion</keyword>
<keyword evidence="10" id="KW-1185">Reference proteome</keyword>
<dbReference type="InterPro" id="IPR000905">
    <property type="entry name" value="Gcp-like_dom"/>
</dbReference>
<comment type="cofactor">
    <cofactor evidence="7">
        <name>a divalent metal cation</name>
        <dbReference type="ChEBI" id="CHEBI:60240"/>
    </cofactor>
    <text evidence="7">Binds 1 divalent metal cation per subunit.</text>
</comment>
<dbReference type="GO" id="GO:0061711">
    <property type="term" value="F:tRNA N(6)-L-threonylcarbamoyladenine synthase activity"/>
    <property type="evidence" value="ECO:0007669"/>
    <property type="project" value="UniProtKB-EC"/>
</dbReference>
<evidence type="ECO:0000313" key="9">
    <source>
        <dbReference type="EMBL" id="PIA17551.1"/>
    </source>
</evidence>
<evidence type="ECO:0000256" key="4">
    <source>
        <dbReference type="ARBA" id="ARBA00022723"/>
    </source>
</evidence>
<keyword evidence="9" id="KW-0645">Protease</keyword>
<keyword evidence="4 7" id="KW-0479">Metal-binding</keyword>
<dbReference type="HAMAP" id="MF_01445">
    <property type="entry name" value="TsaD"/>
    <property type="match status" value="1"/>
</dbReference>
<dbReference type="PRINTS" id="PR00789">
    <property type="entry name" value="OSIALOPTASE"/>
</dbReference>
<dbReference type="GO" id="GO:0006508">
    <property type="term" value="P:proteolysis"/>
    <property type="evidence" value="ECO:0007669"/>
    <property type="project" value="UniProtKB-KW"/>
</dbReference>
<dbReference type="InterPro" id="IPR017861">
    <property type="entry name" value="KAE1/TsaD"/>
</dbReference>